<protein>
    <submittedName>
        <fullName evidence="2">Uncharacterized protein</fullName>
    </submittedName>
</protein>
<proteinExistence type="predicted"/>
<dbReference type="Proteomes" id="UP000265520">
    <property type="component" value="Unassembled WGS sequence"/>
</dbReference>
<feature type="non-terminal residue" evidence="2">
    <location>
        <position position="48"/>
    </location>
</feature>
<feature type="region of interest" description="Disordered" evidence="1">
    <location>
        <begin position="1"/>
        <end position="48"/>
    </location>
</feature>
<comment type="caution">
    <text evidence="2">The sequence shown here is derived from an EMBL/GenBank/DDBJ whole genome shotgun (WGS) entry which is preliminary data.</text>
</comment>
<dbReference type="AlphaFoldDB" id="A0A392S260"/>
<feature type="compositionally biased region" description="Low complexity" evidence="1">
    <location>
        <begin position="17"/>
        <end position="31"/>
    </location>
</feature>
<sequence length="48" mass="5314">MKEEKTSKEQVDHHQEATGPTTSSSPTAIGSNTRSVAPPTRRRSRSYQ</sequence>
<dbReference type="EMBL" id="LXQA010311087">
    <property type="protein sequence ID" value="MCI42948.1"/>
    <property type="molecule type" value="Genomic_DNA"/>
</dbReference>
<organism evidence="2 3">
    <name type="scientific">Trifolium medium</name>
    <dbReference type="NCBI Taxonomy" id="97028"/>
    <lineage>
        <taxon>Eukaryota</taxon>
        <taxon>Viridiplantae</taxon>
        <taxon>Streptophyta</taxon>
        <taxon>Embryophyta</taxon>
        <taxon>Tracheophyta</taxon>
        <taxon>Spermatophyta</taxon>
        <taxon>Magnoliopsida</taxon>
        <taxon>eudicotyledons</taxon>
        <taxon>Gunneridae</taxon>
        <taxon>Pentapetalae</taxon>
        <taxon>rosids</taxon>
        <taxon>fabids</taxon>
        <taxon>Fabales</taxon>
        <taxon>Fabaceae</taxon>
        <taxon>Papilionoideae</taxon>
        <taxon>50 kb inversion clade</taxon>
        <taxon>NPAAA clade</taxon>
        <taxon>Hologalegina</taxon>
        <taxon>IRL clade</taxon>
        <taxon>Trifolieae</taxon>
        <taxon>Trifolium</taxon>
    </lineage>
</organism>
<evidence type="ECO:0000256" key="1">
    <source>
        <dbReference type="SAM" id="MobiDB-lite"/>
    </source>
</evidence>
<name>A0A392S260_9FABA</name>
<evidence type="ECO:0000313" key="3">
    <source>
        <dbReference type="Proteomes" id="UP000265520"/>
    </source>
</evidence>
<reference evidence="2 3" key="1">
    <citation type="journal article" date="2018" name="Front. Plant Sci.">
        <title>Red Clover (Trifolium pratense) and Zigzag Clover (T. medium) - A Picture of Genomic Similarities and Differences.</title>
        <authorList>
            <person name="Dluhosova J."/>
            <person name="Istvanek J."/>
            <person name="Nedelnik J."/>
            <person name="Repkova J."/>
        </authorList>
    </citation>
    <scope>NUCLEOTIDE SEQUENCE [LARGE SCALE GENOMIC DNA]</scope>
    <source>
        <strain evidence="3">cv. 10/8</strain>
        <tissue evidence="2">Leaf</tissue>
    </source>
</reference>
<accession>A0A392S260</accession>
<feature type="compositionally biased region" description="Basic and acidic residues" evidence="1">
    <location>
        <begin position="1"/>
        <end position="16"/>
    </location>
</feature>
<keyword evidence="3" id="KW-1185">Reference proteome</keyword>
<evidence type="ECO:0000313" key="2">
    <source>
        <dbReference type="EMBL" id="MCI42948.1"/>
    </source>
</evidence>